<accession>A0A2T8I206</accession>
<reference evidence="1" key="1">
    <citation type="submission" date="2018-04" db="EMBL/GenBank/DDBJ databases">
        <title>WGS assembly of Panicum hallii.</title>
        <authorList>
            <person name="Lovell J."/>
            <person name="Jenkins J."/>
            <person name="Lowry D."/>
            <person name="Mamidi S."/>
            <person name="Sreedasyam A."/>
            <person name="Weng X."/>
            <person name="Barry K."/>
            <person name="Bonette J."/>
            <person name="Campitelli B."/>
            <person name="Daum C."/>
            <person name="Gordon S."/>
            <person name="Gould B."/>
            <person name="Lipzen A."/>
            <person name="Macqueen A."/>
            <person name="Palacio-Mejia J."/>
            <person name="Plott C."/>
            <person name="Shakirov E."/>
            <person name="Shu S."/>
            <person name="Yoshinaga Y."/>
            <person name="Zane M."/>
            <person name="Rokhsar D."/>
            <person name="Grimwood J."/>
            <person name="Schmutz J."/>
            <person name="Juenger T."/>
        </authorList>
    </citation>
    <scope>NUCLEOTIDE SEQUENCE [LARGE SCALE GENOMIC DNA]</scope>
    <source>
        <strain evidence="1">FIL2</strain>
    </source>
</reference>
<proteinExistence type="predicted"/>
<sequence length="51" mass="5462">MPRVTADQLCLSSAATTMETKNLAFRGGAIVFHSCAAPCGCCVWPVHKQRP</sequence>
<dbReference type="EMBL" id="CM008054">
    <property type="protein sequence ID" value="PVH31682.1"/>
    <property type="molecule type" value="Genomic_DNA"/>
</dbReference>
<dbReference type="AlphaFoldDB" id="A0A2T8I206"/>
<evidence type="ECO:0000313" key="1">
    <source>
        <dbReference type="EMBL" id="PVH31682.1"/>
    </source>
</evidence>
<gene>
    <name evidence="1" type="ORF">PAHAL_9G210400</name>
</gene>
<protein>
    <submittedName>
        <fullName evidence="1">Uncharacterized protein</fullName>
    </submittedName>
</protein>
<dbReference type="Gramene" id="PVH31682">
    <property type="protein sequence ID" value="PVH31682"/>
    <property type="gene ID" value="PAHAL_9G210400"/>
</dbReference>
<name>A0A2T8I206_9POAL</name>
<dbReference type="Proteomes" id="UP000243499">
    <property type="component" value="Chromosome 9"/>
</dbReference>
<organism evidence="1">
    <name type="scientific">Panicum hallii</name>
    <dbReference type="NCBI Taxonomy" id="206008"/>
    <lineage>
        <taxon>Eukaryota</taxon>
        <taxon>Viridiplantae</taxon>
        <taxon>Streptophyta</taxon>
        <taxon>Embryophyta</taxon>
        <taxon>Tracheophyta</taxon>
        <taxon>Spermatophyta</taxon>
        <taxon>Magnoliopsida</taxon>
        <taxon>Liliopsida</taxon>
        <taxon>Poales</taxon>
        <taxon>Poaceae</taxon>
        <taxon>PACMAD clade</taxon>
        <taxon>Panicoideae</taxon>
        <taxon>Panicodae</taxon>
        <taxon>Paniceae</taxon>
        <taxon>Panicinae</taxon>
        <taxon>Panicum</taxon>
        <taxon>Panicum sect. Panicum</taxon>
    </lineage>
</organism>